<evidence type="ECO:0000313" key="1">
    <source>
        <dbReference type="EMBL" id="KAI9918305.1"/>
    </source>
</evidence>
<evidence type="ECO:0000313" key="2">
    <source>
        <dbReference type="Proteomes" id="UP001163321"/>
    </source>
</evidence>
<sequence>MRIIYFPSTSATCAASQKTHNDFMQLPHICMSLCTYSKVFGTLRLRNANISPILFNVQMNCRCEKLRRGP</sequence>
<dbReference type="Proteomes" id="UP001163321">
    <property type="component" value="Chromosome 12"/>
</dbReference>
<comment type="caution">
    <text evidence="1">The sequence shown here is derived from an EMBL/GenBank/DDBJ whole genome shotgun (WGS) entry which is preliminary data.</text>
</comment>
<reference evidence="1 2" key="1">
    <citation type="journal article" date="2022" name="bioRxiv">
        <title>The genome of the oomycete Peronosclerospora sorghi, a cosmopolitan pathogen of maize and sorghum, is inflated with dispersed pseudogenes.</title>
        <authorList>
            <person name="Fletcher K."/>
            <person name="Martin F."/>
            <person name="Isakeit T."/>
            <person name="Cavanaugh K."/>
            <person name="Magill C."/>
            <person name="Michelmore R."/>
        </authorList>
    </citation>
    <scope>NUCLEOTIDE SEQUENCE [LARGE SCALE GENOMIC DNA]</scope>
    <source>
        <strain evidence="1">P6</strain>
    </source>
</reference>
<name>A0ACC0WJQ7_9STRA</name>
<protein>
    <submittedName>
        <fullName evidence="1">Uncharacterized protein</fullName>
    </submittedName>
</protein>
<accession>A0ACC0WJQ7</accession>
<organism evidence="1 2">
    <name type="scientific">Peronosclerospora sorghi</name>
    <dbReference type="NCBI Taxonomy" id="230839"/>
    <lineage>
        <taxon>Eukaryota</taxon>
        <taxon>Sar</taxon>
        <taxon>Stramenopiles</taxon>
        <taxon>Oomycota</taxon>
        <taxon>Peronosporomycetes</taxon>
        <taxon>Peronosporales</taxon>
        <taxon>Peronosporaceae</taxon>
        <taxon>Peronosclerospora</taxon>
    </lineage>
</organism>
<proteinExistence type="predicted"/>
<gene>
    <name evidence="1" type="ORF">PsorP6_011587</name>
</gene>
<keyword evidence="2" id="KW-1185">Reference proteome</keyword>
<dbReference type="EMBL" id="CM047591">
    <property type="protein sequence ID" value="KAI9918305.1"/>
    <property type="molecule type" value="Genomic_DNA"/>
</dbReference>